<evidence type="ECO:0000313" key="4">
    <source>
        <dbReference type="Proteomes" id="UP000320913"/>
    </source>
</evidence>
<dbReference type="Proteomes" id="UP000320913">
    <property type="component" value="Unassembled WGS sequence"/>
</dbReference>
<evidence type="ECO:0000313" key="2">
    <source>
        <dbReference type="EMBL" id="TMQ62192.1"/>
    </source>
</evidence>
<dbReference type="EMBL" id="VBOV01000003">
    <property type="protein sequence ID" value="TMQ62192.1"/>
    <property type="molecule type" value="Genomic_DNA"/>
</dbReference>
<accession>A0A538SDF5</accession>
<proteinExistence type="predicted"/>
<sequence length="199" mass="22410">MSAVLLVGLKITDLSAWTALETGRRLLEPGHTLSRIAREQLLLFEPEPGGKAETFERTLGEAVRQSNFFVNPNKERYRFLTSSERGESWSPPDSAWGILSRVREDTRDDGLKARLLREHPMPGLGAIRRAKVWWLWSRGPDGTPAAPYFRETLGELRDQRHGLLVNPHAETAMLLHGATPWSRVDRFLIQPAPALRAAA</sequence>
<dbReference type="Proteomes" id="UP000316292">
    <property type="component" value="Unassembled WGS sequence"/>
</dbReference>
<organism evidence="1 3">
    <name type="scientific">Eiseniibacteriota bacterium</name>
    <dbReference type="NCBI Taxonomy" id="2212470"/>
    <lineage>
        <taxon>Bacteria</taxon>
        <taxon>Candidatus Eiseniibacteriota</taxon>
    </lineage>
</organism>
<name>A0A538SDF5_UNCEI</name>
<dbReference type="EMBL" id="VBOR01000057">
    <property type="protein sequence ID" value="TMQ49399.1"/>
    <property type="molecule type" value="Genomic_DNA"/>
</dbReference>
<protein>
    <submittedName>
        <fullName evidence="1">Uncharacterized protein</fullName>
    </submittedName>
</protein>
<gene>
    <name evidence="1" type="ORF">E6K71_04860</name>
    <name evidence="2" type="ORF">E6K75_00260</name>
</gene>
<evidence type="ECO:0000313" key="3">
    <source>
        <dbReference type="Proteomes" id="UP000316292"/>
    </source>
</evidence>
<evidence type="ECO:0000313" key="1">
    <source>
        <dbReference type="EMBL" id="TMQ49399.1"/>
    </source>
</evidence>
<dbReference type="AlphaFoldDB" id="A0A538SDF5"/>
<reference evidence="3 4" key="1">
    <citation type="journal article" date="2019" name="Nat. Microbiol.">
        <title>Mediterranean grassland soil C-N compound turnover is dependent on rainfall and depth, and is mediated by genomically divergent microorganisms.</title>
        <authorList>
            <person name="Diamond S."/>
            <person name="Andeer P.F."/>
            <person name="Li Z."/>
            <person name="Crits-Christoph A."/>
            <person name="Burstein D."/>
            <person name="Anantharaman K."/>
            <person name="Lane K.R."/>
            <person name="Thomas B.C."/>
            <person name="Pan C."/>
            <person name="Northen T.R."/>
            <person name="Banfield J.F."/>
        </authorList>
    </citation>
    <scope>NUCLEOTIDE SEQUENCE [LARGE SCALE GENOMIC DNA]</scope>
    <source>
        <strain evidence="1">WS_1</strain>
        <strain evidence="2">WS_5</strain>
    </source>
</reference>
<comment type="caution">
    <text evidence="1">The sequence shown here is derived from an EMBL/GenBank/DDBJ whole genome shotgun (WGS) entry which is preliminary data.</text>
</comment>